<name>A0ABT8YHN9_9HYPH</name>
<dbReference type="SUPFAM" id="SSF52309">
    <property type="entry name" value="N-(deoxy)ribosyltransferase-like"/>
    <property type="match status" value="1"/>
</dbReference>
<dbReference type="InterPro" id="IPR007710">
    <property type="entry name" value="Nucleoside_deoxyribTrfase"/>
</dbReference>
<protein>
    <submittedName>
        <fullName evidence="1">Nucleoside 2-deoxyribosyltransferase</fullName>
    </submittedName>
</protein>
<organism evidence="1 2">
    <name type="scientific">Rhizobium alvei</name>
    <dbReference type="NCBI Taxonomy" id="1132659"/>
    <lineage>
        <taxon>Bacteria</taxon>
        <taxon>Pseudomonadati</taxon>
        <taxon>Pseudomonadota</taxon>
        <taxon>Alphaproteobacteria</taxon>
        <taxon>Hyphomicrobiales</taxon>
        <taxon>Rhizobiaceae</taxon>
        <taxon>Rhizobium/Agrobacterium group</taxon>
        <taxon>Rhizobium</taxon>
    </lineage>
</organism>
<reference evidence="1" key="2">
    <citation type="submission" date="2023-07" db="EMBL/GenBank/DDBJ databases">
        <authorList>
            <person name="Shen H."/>
        </authorList>
    </citation>
    <scope>NUCLEOTIDE SEQUENCE</scope>
    <source>
        <strain evidence="1">TNR-22</strain>
    </source>
</reference>
<reference evidence="1" key="1">
    <citation type="journal article" date="2015" name="Int. J. Syst. Evol. Microbiol.">
        <title>Rhizobium alvei sp. nov., isolated from a freshwater river.</title>
        <authorList>
            <person name="Sheu S.Y."/>
            <person name="Huang H.W."/>
            <person name="Young C.C."/>
            <person name="Chen W.M."/>
        </authorList>
    </citation>
    <scope>NUCLEOTIDE SEQUENCE</scope>
    <source>
        <strain evidence="1">TNR-22</strain>
    </source>
</reference>
<dbReference type="RefSeq" id="WP_304375097.1">
    <property type="nucleotide sequence ID" value="NZ_JAUOZU010000004.1"/>
</dbReference>
<dbReference type="Proteomes" id="UP001174932">
    <property type="component" value="Unassembled WGS sequence"/>
</dbReference>
<evidence type="ECO:0000313" key="2">
    <source>
        <dbReference type="Proteomes" id="UP001174932"/>
    </source>
</evidence>
<evidence type="ECO:0000313" key="1">
    <source>
        <dbReference type="EMBL" id="MDO6963196.1"/>
    </source>
</evidence>
<sequence>MTMKLYIAGPEVFLPNAREMLTRKAELARQYGFEPLCPGDLEIPKTDSLRQMGLAISEIDEHMMNQSQAVIANLTPFRGIAADPGTVFELGYMCGQGKLVAVYTNVAANHYERVLAYYNGEVSIDDHGHKRGPDGLSLEDFGMIENLMLDGGVERRGGHVAIHAAEPEALYTDLTGFIACLEALAAKVKVMEAARDHGRKVDTLDASNDD</sequence>
<comment type="caution">
    <text evidence="1">The sequence shown here is derived from an EMBL/GenBank/DDBJ whole genome shotgun (WGS) entry which is preliminary data.</text>
</comment>
<dbReference type="Pfam" id="PF05014">
    <property type="entry name" value="Nuc_deoxyrib_tr"/>
    <property type="match status" value="1"/>
</dbReference>
<dbReference type="Gene3D" id="3.40.50.450">
    <property type="match status" value="1"/>
</dbReference>
<dbReference type="PANTHER" id="PTHR15364:SF0">
    <property type="entry name" value="2'-DEOXYNUCLEOSIDE 5'-PHOSPHATE N-HYDROLASE 1"/>
    <property type="match status" value="1"/>
</dbReference>
<dbReference type="InterPro" id="IPR051239">
    <property type="entry name" value="2'-dNMP_N-hydrolase"/>
</dbReference>
<keyword evidence="2" id="KW-1185">Reference proteome</keyword>
<accession>A0ABT8YHN9</accession>
<gene>
    <name evidence="1" type="ORF">Q4481_04460</name>
</gene>
<dbReference type="EMBL" id="JAUOZU010000004">
    <property type="protein sequence ID" value="MDO6963196.1"/>
    <property type="molecule type" value="Genomic_DNA"/>
</dbReference>
<dbReference type="PANTHER" id="PTHR15364">
    <property type="entry name" value="2'-DEOXYNUCLEOSIDE 5'-PHOSPHATE N-HYDROLASE 1"/>
    <property type="match status" value="1"/>
</dbReference>
<proteinExistence type="predicted"/>